<proteinExistence type="predicted"/>
<evidence type="ECO:0000313" key="2">
    <source>
        <dbReference type="Proteomes" id="UP001275084"/>
    </source>
</evidence>
<dbReference type="Gene3D" id="2.60.20.10">
    <property type="entry name" value="Crystallins"/>
    <property type="match status" value="1"/>
</dbReference>
<comment type="caution">
    <text evidence="1">The sequence shown here is derived from an EMBL/GenBank/DDBJ whole genome shotgun (WGS) entry which is preliminary data.</text>
</comment>
<evidence type="ECO:0000313" key="1">
    <source>
        <dbReference type="EMBL" id="KAK3363190.1"/>
    </source>
</evidence>
<accession>A0AAJ0HUK3</accession>
<name>A0AAJ0HUK3_9PEZI</name>
<dbReference type="EMBL" id="JAUIQD010000001">
    <property type="protein sequence ID" value="KAK3363190.1"/>
    <property type="molecule type" value="Genomic_DNA"/>
</dbReference>
<dbReference type="AlphaFoldDB" id="A0AAJ0HUK3"/>
<protein>
    <submittedName>
        <fullName evidence="1">Uncharacterized protein</fullName>
    </submittedName>
</protein>
<dbReference type="Proteomes" id="UP001275084">
    <property type="component" value="Unassembled WGS sequence"/>
</dbReference>
<keyword evidence="2" id="KW-1185">Reference proteome</keyword>
<organism evidence="1 2">
    <name type="scientific">Lasiosphaeria hispida</name>
    <dbReference type="NCBI Taxonomy" id="260671"/>
    <lineage>
        <taxon>Eukaryota</taxon>
        <taxon>Fungi</taxon>
        <taxon>Dikarya</taxon>
        <taxon>Ascomycota</taxon>
        <taxon>Pezizomycotina</taxon>
        <taxon>Sordariomycetes</taxon>
        <taxon>Sordariomycetidae</taxon>
        <taxon>Sordariales</taxon>
        <taxon>Lasiosphaeriaceae</taxon>
        <taxon>Lasiosphaeria</taxon>
    </lineage>
</organism>
<sequence length="91" mass="10337">MLAGIVTVCKNIDFRDCVPWSIDSGRCYDLGNDWNDQITSVRAGDYTRCYIYENKGCTGDRGGPVIADYVHRDLGVWGWNDKTSSFWCETL</sequence>
<gene>
    <name evidence="1" type="ORF">B0T25DRAFT_562214</name>
</gene>
<reference evidence="1" key="2">
    <citation type="submission" date="2023-06" db="EMBL/GenBank/DDBJ databases">
        <authorList>
            <consortium name="Lawrence Berkeley National Laboratory"/>
            <person name="Haridas S."/>
            <person name="Hensen N."/>
            <person name="Bonometti L."/>
            <person name="Westerberg I."/>
            <person name="Brannstrom I.O."/>
            <person name="Guillou S."/>
            <person name="Cros-Aarteil S."/>
            <person name="Calhoun S."/>
            <person name="Kuo A."/>
            <person name="Mondo S."/>
            <person name="Pangilinan J."/>
            <person name="Riley R."/>
            <person name="Labutti K."/>
            <person name="Andreopoulos B."/>
            <person name="Lipzen A."/>
            <person name="Chen C."/>
            <person name="Yanf M."/>
            <person name="Daum C."/>
            <person name="Ng V."/>
            <person name="Clum A."/>
            <person name="Steindorff A."/>
            <person name="Ohm R."/>
            <person name="Martin F."/>
            <person name="Silar P."/>
            <person name="Natvig D."/>
            <person name="Lalanne C."/>
            <person name="Gautier V."/>
            <person name="Ament-Velasquez S.L."/>
            <person name="Kruys A."/>
            <person name="Hutchinson M.I."/>
            <person name="Powell A.J."/>
            <person name="Barry K."/>
            <person name="Miller A.N."/>
            <person name="Grigoriev I.V."/>
            <person name="Debuchy R."/>
            <person name="Gladieux P."/>
            <person name="Thoren M.H."/>
            <person name="Johannesson H."/>
        </authorList>
    </citation>
    <scope>NUCLEOTIDE SEQUENCE</scope>
    <source>
        <strain evidence="1">CBS 955.72</strain>
    </source>
</reference>
<reference evidence="1" key="1">
    <citation type="journal article" date="2023" name="Mol. Phylogenet. Evol.">
        <title>Genome-scale phylogeny and comparative genomics of the fungal order Sordariales.</title>
        <authorList>
            <person name="Hensen N."/>
            <person name="Bonometti L."/>
            <person name="Westerberg I."/>
            <person name="Brannstrom I.O."/>
            <person name="Guillou S."/>
            <person name="Cros-Aarteil S."/>
            <person name="Calhoun S."/>
            <person name="Haridas S."/>
            <person name="Kuo A."/>
            <person name="Mondo S."/>
            <person name="Pangilinan J."/>
            <person name="Riley R."/>
            <person name="LaButti K."/>
            <person name="Andreopoulos B."/>
            <person name="Lipzen A."/>
            <person name="Chen C."/>
            <person name="Yan M."/>
            <person name="Daum C."/>
            <person name="Ng V."/>
            <person name="Clum A."/>
            <person name="Steindorff A."/>
            <person name="Ohm R.A."/>
            <person name="Martin F."/>
            <person name="Silar P."/>
            <person name="Natvig D.O."/>
            <person name="Lalanne C."/>
            <person name="Gautier V."/>
            <person name="Ament-Velasquez S.L."/>
            <person name="Kruys A."/>
            <person name="Hutchinson M.I."/>
            <person name="Powell A.J."/>
            <person name="Barry K."/>
            <person name="Miller A.N."/>
            <person name="Grigoriev I.V."/>
            <person name="Debuchy R."/>
            <person name="Gladieux P."/>
            <person name="Hiltunen Thoren M."/>
            <person name="Johannesson H."/>
        </authorList>
    </citation>
    <scope>NUCLEOTIDE SEQUENCE</scope>
    <source>
        <strain evidence="1">CBS 955.72</strain>
    </source>
</reference>